<protein>
    <submittedName>
        <fullName evidence="2">Uncharacterized protein</fullName>
    </submittedName>
</protein>
<gene>
    <name evidence="2" type="ORF">STCU_07413</name>
</gene>
<evidence type="ECO:0000313" key="2">
    <source>
        <dbReference type="EMBL" id="EPY23865.1"/>
    </source>
</evidence>
<proteinExistence type="predicted"/>
<organism evidence="2 3">
    <name type="scientific">Strigomonas culicis</name>
    <dbReference type="NCBI Taxonomy" id="28005"/>
    <lineage>
        <taxon>Eukaryota</taxon>
        <taxon>Discoba</taxon>
        <taxon>Euglenozoa</taxon>
        <taxon>Kinetoplastea</taxon>
        <taxon>Metakinetoplastina</taxon>
        <taxon>Trypanosomatida</taxon>
        <taxon>Trypanosomatidae</taxon>
        <taxon>Strigomonadinae</taxon>
        <taxon>Strigomonas</taxon>
    </lineage>
</organism>
<dbReference type="OrthoDB" id="245811at2759"/>
<dbReference type="AlphaFoldDB" id="S9VKY9"/>
<feature type="chain" id="PRO_5004572170" evidence="1">
    <location>
        <begin position="18"/>
        <end position="518"/>
    </location>
</feature>
<name>S9VKY9_9TRYP</name>
<feature type="signal peptide" evidence="1">
    <location>
        <begin position="1"/>
        <end position="17"/>
    </location>
</feature>
<sequence length="518" mass="57732">MTADALIFTWFSVFTNLELLLRSCVERDPGQAEDAAIRKVSETLHRTIVEPCLSGRMATQLAAEASFEEVIEVVYLLSHPFTRRSYSFCLTDAQVARLDRETALLMGVAHDHASLRCREPASSESVLSEKLDPEHTLALVEAASRLRRLDGEAGGLYYYCCLLTKECAQYVAAELDAVVRPKGVEKGPFLRSLQLEPQVGRVAAPLDRCDAPTGIRDAPTKPDDVWCLTRCGHALVKAAAHGALTRSEEAMRLKACDAIVRTLSLSPNYDLTPRDVVRCCVAFLDSRTTPFGEESTGETSLRLLLILSRLTLDTVDDRAALCQLFTCLCRLNPPVPSEREVERQHEWRRLRGLVMRQLFDTLTVAELNELNKEQLKSDESMWQVLLTNGTYDGVVPLDFWYECCGFYFPALTEGPAPCSPATAASLVYLRARMQQESIKRRMPLPLNEKSISYVADCLVAMSHGRLAKADLIASPDAWPIAVAELDLENAVLQPLLSDITSYLLRQQRHTAAIKIIKF</sequence>
<reference evidence="2 3" key="1">
    <citation type="journal article" date="2013" name="PLoS ONE">
        <title>Predicting the Proteins of Angomonas deanei, Strigomonas culicis and Their Respective Endosymbionts Reveals New Aspects of the Trypanosomatidae Family.</title>
        <authorList>
            <person name="Motta M.C."/>
            <person name="Martins A.C."/>
            <person name="de Souza S.S."/>
            <person name="Catta-Preta C.M."/>
            <person name="Silva R."/>
            <person name="Klein C.C."/>
            <person name="de Almeida L.G."/>
            <person name="de Lima Cunha O."/>
            <person name="Ciapina L.P."/>
            <person name="Brocchi M."/>
            <person name="Colabardini A.C."/>
            <person name="de Araujo Lima B."/>
            <person name="Machado C.R."/>
            <person name="de Almeida Soares C.M."/>
            <person name="Probst C.M."/>
            <person name="de Menezes C.B."/>
            <person name="Thompson C.E."/>
            <person name="Bartholomeu D.C."/>
            <person name="Gradia D.F."/>
            <person name="Pavoni D.P."/>
            <person name="Grisard E.C."/>
            <person name="Fantinatti-Garboggini F."/>
            <person name="Marchini F.K."/>
            <person name="Rodrigues-Luiz G.F."/>
            <person name="Wagner G."/>
            <person name="Goldman G.H."/>
            <person name="Fietto J.L."/>
            <person name="Elias M.C."/>
            <person name="Goldman M.H."/>
            <person name="Sagot M.F."/>
            <person name="Pereira M."/>
            <person name="Stoco P.H."/>
            <person name="de Mendonca-Neto R.P."/>
            <person name="Teixeira S.M."/>
            <person name="Maciel T.E."/>
            <person name="de Oliveira Mendes T.A."/>
            <person name="Urmenyi T.P."/>
            <person name="de Souza W."/>
            <person name="Schenkman S."/>
            <person name="de Vasconcelos A.T."/>
        </authorList>
    </citation>
    <scope>NUCLEOTIDE SEQUENCE [LARGE SCALE GENOMIC DNA]</scope>
</reference>
<evidence type="ECO:0000313" key="3">
    <source>
        <dbReference type="Proteomes" id="UP000015354"/>
    </source>
</evidence>
<comment type="caution">
    <text evidence="2">The sequence shown here is derived from an EMBL/GenBank/DDBJ whole genome shotgun (WGS) entry which is preliminary data.</text>
</comment>
<keyword evidence="3" id="KW-1185">Reference proteome</keyword>
<evidence type="ECO:0000256" key="1">
    <source>
        <dbReference type="SAM" id="SignalP"/>
    </source>
</evidence>
<accession>S9VKY9</accession>
<dbReference type="Proteomes" id="UP000015354">
    <property type="component" value="Unassembled WGS sequence"/>
</dbReference>
<dbReference type="EMBL" id="ATMH01007413">
    <property type="protein sequence ID" value="EPY23865.1"/>
    <property type="molecule type" value="Genomic_DNA"/>
</dbReference>
<keyword evidence="1" id="KW-0732">Signal</keyword>